<comment type="similarity">
    <text evidence="2 10">Belongs to the cytochrome c-type heme lyase family.</text>
</comment>
<dbReference type="OrthoDB" id="4243at2759"/>
<evidence type="ECO:0000256" key="8">
    <source>
        <dbReference type="ARBA" id="ARBA00023136"/>
    </source>
</evidence>
<keyword evidence="13" id="KW-1185">Reference proteome</keyword>
<feature type="compositionally biased region" description="Low complexity" evidence="11">
    <location>
        <begin position="175"/>
        <end position="205"/>
    </location>
</feature>
<dbReference type="GO" id="GO:0005743">
    <property type="term" value="C:mitochondrial inner membrane"/>
    <property type="evidence" value="ECO:0007669"/>
    <property type="project" value="UniProtKB-SubCell"/>
</dbReference>
<dbReference type="PANTHER" id="PTHR12743">
    <property type="entry name" value="CYTOCHROME C1 HEME LYASE"/>
    <property type="match status" value="1"/>
</dbReference>
<name>A0A9P6IP54_9FUNG</name>
<comment type="subcellular location">
    <subcellularLocation>
        <location evidence="1 10">Mitochondrion inner membrane</location>
    </subcellularLocation>
</comment>
<feature type="compositionally biased region" description="Basic and acidic residues" evidence="11">
    <location>
        <begin position="14"/>
        <end position="24"/>
    </location>
</feature>
<evidence type="ECO:0000256" key="2">
    <source>
        <dbReference type="ARBA" id="ARBA00007255"/>
    </source>
</evidence>
<evidence type="ECO:0000313" key="12">
    <source>
        <dbReference type="EMBL" id="KAF9941721.1"/>
    </source>
</evidence>
<evidence type="ECO:0000256" key="6">
    <source>
        <dbReference type="ARBA" id="ARBA00023004"/>
    </source>
</evidence>
<keyword evidence="3 10" id="KW-0349">Heme</keyword>
<evidence type="ECO:0000256" key="7">
    <source>
        <dbReference type="ARBA" id="ARBA00023128"/>
    </source>
</evidence>
<feature type="compositionally biased region" description="Gly residues" evidence="11">
    <location>
        <begin position="110"/>
        <end position="120"/>
    </location>
</feature>
<evidence type="ECO:0000256" key="10">
    <source>
        <dbReference type="RuleBase" id="RU363130"/>
    </source>
</evidence>
<dbReference type="EMBL" id="JAAAHW010009395">
    <property type="protein sequence ID" value="KAF9941721.1"/>
    <property type="molecule type" value="Genomic_DNA"/>
</dbReference>
<keyword evidence="4 10" id="KW-0479">Metal-binding</keyword>
<gene>
    <name evidence="12" type="primary">CYT2</name>
    <name evidence="12" type="ORF">BGZ65_001849</name>
</gene>
<evidence type="ECO:0000256" key="3">
    <source>
        <dbReference type="ARBA" id="ARBA00022617"/>
    </source>
</evidence>
<keyword evidence="6 10" id="KW-0408">Iron</keyword>
<feature type="compositionally biased region" description="Basic and acidic residues" evidence="11">
    <location>
        <begin position="124"/>
        <end position="135"/>
    </location>
</feature>
<dbReference type="GO" id="GO:0046872">
    <property type="term" value="F:metal ion binding"/>
    <property type="evidence" value="ECO:0007669"/>
    <property type="project" value="UniProtKB-KW"/>
</dbReference>
<keyword evidence="8 10" id="KW-0472">Membrane</keyword>
<evidence type="ECO:0000256" key="9">
    <source>
        <dbReference type="ARBA" id="ARBA00023239"/>
    </source>
</evidence>
<feature type="region of interest" description="Disordered" evidence="11">
    <location>
        <begin position="1"/>
        <end position="213"/>
    </location>
</feature>
<dbReference type="Pfam" id="PF01265">
    <property type="entry name" value="Cyto_heme_lyase"/>
    <property type="match status" value="2"/>
</dbReference>
<keyword evidence="9 10" id="KW-0456">Lyase</keyword>
<dbReference type="Proteomes" id="UP000749646">
    <property type="component" value="Unassembled WGS sequence"/>
</dbReference>
<dbReference type="GO" id="GO:0004408">
    <property type="term" value="F:holocytochrome-c synthase activity"/>
    <property type="evidence" value="ECO:0007669"/>
    <property type="project" value="UniProtKB-EC"/>
</dbReference>
<evidence type="ECO:0000256" key="11">
    <source>
        <dbReference type="SAM" id="MobiDB-lite"/>
    </source>
</evidence>
<feature type="compositionally biased region" description="Polar residues" evidence="11">
    <location>
        <begin position="1"/>
        <end position="12"/>
    </location>
</feature>
<evidence type="ECO:0000256" key="5">
    <source>
        <dbReference type="ARBA" id="ARBA00022792"/>
    </source>
</evidence>
<dbReference type="PROSITE" id="PS00822">
    <property type="entry name" value="CYTO_HEME_LYASE_2"/>
    <property type="match status" value="1"/>
</dbReference>
<evidence type="ECO:0000313" key="13">
    <source>
        <dbReference type="Proteomes" id="UP000749646"/>
    </source>
</evidence>
<comment type="catalytic activity">
    <reaction evidence="10">
        <text>holo-[cytochrome c] = apo-[cytochrome c] + heme b</text>
        <dbReference type="Rhea" id="RHEA:22648"/>
        <dbReference type="Rhea" id="RHEA-COMP:10725"/>
        <dbReference type="Rhea" id="RHEA-COMP:10726"/>
        <dbReference type="ChEBI" id="CHEBI:29950"/>
        <dbReference type="ChEBI" id="CHEBI:60344"/>
        <dbReference type="ChEBI" id="CHEBI:83739"/>
        <dbReference type="EC" id="4.4.1.17"/>
    </reaction>
</comment>
<reference evidence="12" key="1">
    <citation type="journal article" date="2020" name="Fungal Divers.">
        <title>Resolving the Mortierellaceae phylogeny through synthesis of multi-gene phylogenetics and phylogenomics.</title>
        <authorList>
            <person name="Vandepol N."/>
            <person name="Liber J."/>
            <person name="Desiro A."/>
            <person name="Na H."/>
            <person name="Kennedy M."/>
            <person name="Barry K."/>
            <person name="Grigoriev I.V."/>
            <person name="Miller A.N."/>
            <person name="O'Donnell K."/>
            <person name="Stajich J.E."/>
            <person name="Bonito G."/>
        </authorList>
    </citation>
    <scope>NUCLEOTIDE SEQUENCE</scope>
    <source>
        <strain evidence="12">MES-2147</strain>
    </source>
</reference>
<dbReference type="EC" id="4.4.1.17" evidence="10"/>
<sequence>MAAQEAHNTSGTEDAPKCPVDHSAFKHFLPKGSSNHDPPQLPEGHPAVPMTTAGGEPAKCPVSPEAHKHFLPRSTQPTTTTTISTLSLPPPSPPSPSSSSSLLLLSSTGSGPGSGSGSGSEGNDAAKEERGERGLKINPSNNMPAAPDQFRTASQRVVLNTQRESSSIPKASNTADPYESSSTSSSSSPSSAAAEAEAGAAGAHAPDPDGDQEKVWIYPSEQMFFNAMKRKNWNPREEDMKFVVPIHNMVNEMAWRHILRWEKFAENNCGGPKLVKFEGKPKDITPKARLRSWMGYTLPFDRHDWIVDRCGKQITYVIDFYSGQPDPRYPEAPSFYLDVRPKLSADGIWLRFKRFWFN</sequence>
<feature type="compositionally biased region" description="Low complexity" evidence="11">
    <location>
        <begin position="74"/>
        <end position="87"/>
    </location>
</feature>
<feature type="compositionally biased region" description="Low complexity" evidence="11">
    <location>
        <begin position="97"/>
        <end position="109"/>
    </location>
</feature>
<dbReference type="AlphaFoldDB" id="A0A9P6IP54"/>
<evidence type="ECO:0000256" key="4">
    <source>
        <dbReference type="ARBA" id="ARBA00022723"/>
    </source>
</evidence>
<keyword evidence="5 10" id="KW-0999">Mitochondrion inner membrane</keyword>
<proteinExistence type="inferred from homology"/>
<feature type="compositionally biased region" description="Polar residues" evidence="11">
    <location>
        <begin position="151"/>
        <end position="174"/>
    </location>
</feature>
<comment type="function">
    <text evidence="10">Lyase that catalyzes the covalent linking of the heme group to the cytochrome C apoprotein to produce the mature functional cytochrome.</text>
</comment>
<organism evidence="12 13">
    <name type="scientific">Modicella reniformis</name>
    <dbReference type="NCBI Taxonomy" id="1440133"/>
    <lineage>
        <taxon>Eukaryota</taxon>
        <taxon>Fungi</taxon>
        <taxon>Fungi incertae sedis</taxon>
        <taxon>Mucoromycota</taxon>
        <taxon>Mortierellomycotina</taxon>
        <taxon>Mortierellomycetes</taxon>
        <taxon>Mortierellales</taxon>
        <taxon>Mortierellaceae</taxon>
        <taxon>Modicella</taxon>
    </lineage>
</organism>
<comment type="caution">
    <text evidence="12">The sequence shown here is derived from an EMBL/GenBank/DDBJ whole genome shotgun (WGS) entry which is preliminary data.</text>
</comment>
<keyword evidence="7 10" id="KW-0496">Mitochondrion</keyword>
<dbReference type="PANTHER" id="PTHR12743:SF0">
    <property type="entry name" value="HOLOCYTOCHROME C-TYPE SYNTHASE"/>
    <property type="match status" value="1"/>
</dbReference>
<accession>A0A9P6IP54</accession>
<dbReference type="InterPro" id="IPR000511">
    <property type="entry name" value="Holocyt_c/c1_synthase"/>
</dbReference>
<evidence type="ECO:0000256" key="1">
    <source>
        <dbReference type="ARBA" id="ARBA00004273"/>
    </source>
</evidence>
<protein>
    <recommendedName>
        <fullName evidence="10">Holocytochrome c-type synthase</fullName>
        <ecNumber evidence="10">4.4.1.17</ecNumber>
    </recommendedName>
</protein>
<dbReference type="PROSITE" id="PS00821">
    <property type="entry name" value="CYTO_HEME_LYASE_1"/>
    <property type="match status" value="1"/>
</dbReference>